<protein>
    <submittedName>
        <fullName evidence="5">Hydrogenase maturation protease</fullName>
    </submittedName>
</protein>
<dbReference type="InterPro" id="IPR023430">
    <property type="entry name" value="Pept_HybD-like_dom_sf"/>
</dbReference>
<keyword evidence="4" id="KW-0378">Hydrolase</keyword>
<dbReference type="KEGG" id="dcp:RN607_09205"/>
<dbReference type="GO" id="GO:0016485">
    <property type="term" value="P:protein processing"/>
    <property type="evidence" value="ECO:0007669"/>
    <property type="project" value="TreeGrafter"/>
</dbReference>
<dbReference type="Proteomes" id="UP001303408">
    <property type="component" value="Chromosome"/>
</dbReference>
<proteinExistence type="inferred from homology"/>
<dbReference type="GO" id="GO:0004190">
    <property type="term" value="F:aspartic-type endopeptidase activity"/>
    <property type="evidence" value="ECO:0007669"/>
    <property type="project" value="UniProtKB-KW"/>
</dbReference>
<sequence>MTATTPRRPDVILIGLGQPDRGDDAVGPAIVARVRARHGDHLTVVTREDPTALVQVWDGHRAAVVADAVVSGAPPGAVSVTRAGAADPPLPTHAFTASGRGGSHAFGVAGAVELARVLGTLPQVVVIVGVEAASFAHGPMSPQVEDAIDDAVATVEAELTAALRLAPTTDTHAEVEPCA</sequence>
<evidence type="ECO:0000313" key="5">
    <source>
        <dbReference type="EMBL" id="WNM26378.1"/>
    </source>
</evidence>
<dbReference type="PANTHER" id="PTHR30302">
    <property type="entry name" value="HYDROGENASE 1 MATURATION PROTEASE"/>
    <property type="match status" value="1"/>
</dbReference>
<keyword evidence="3" id="KW-0064">Aspartyl protease</keyword>
<dbReference type="RefSeq" id="WP_313542083.1">
    <property type="nucleotide sequence ID" value="NZ_CP134880.1"/>
</dbReference>
<organism evidence="5">
    <name type="scientific">Demequina capsici</name>
    <dbReference type="NCBI Taxonomy" id="3075620"/>
    <lineage>
        <taxon>Bacteria</taxon>
        <taxon>Bacillati</taxon>
        <taxon>Actinomycetota</taxon>
        <taxon>Actinomycetes</taxon>
        <taxon>Micrococcales</taxon>
        <taxon>Demequinaceae</taxon>
        <taxon>Demequina</taxon>
    </lineage>
</organism>
<dbReference type="Gene3D" id="3.40.50.1450">
    <property type="entry name" value="HybD-like"/>
    <property type="match status" value="1"/>
</dbReference>
<name>A0AA96FB10_9MICO</name>
<evidence type="ECO:0000256" key="1">
    <source>
        <dbReference type="ARBA" id="ARBA00006814"/>
    </source>
</evidence>
<gene>
    <name evidence="5" type="ORF">RN607_09205</name>
</gene>
<dbReference type="InterPro" id="IPR000671">
    <property type="entry name" value="Peptidase_A31"/>
</dbReference>
<reference evidence="5" key="1">
    <citation type="submission" date="2023-09" db="EMBL/GenBank/DDBJ databases">
        <title>Demequina sp. a novel bacteria isolated from Capsicum annuum.</title>
        <authorList>
            <person name="Humaira Z."/>
            <person name="Lee J."/>
            <person name="Cho D."/>
        </authorList>
    </citation>
    <scope>NUCLEOTIDE SEQUENCE</scope>
    <source>
        <strain evidence="5">PMTSA13</strain>
    </source>
</reference>
<dbReference type="EMBL" id="CP134880">
    <property type="protein sequence ID" value="WNM26378.1"/>
    <property type="molecule type" value="Genomic_DNA"/>
</dbReference>
<dbReference type="PANTHER" id="PTHR30302:SF1">
    <property type="entry name" value="HYDROGENASE 2 MATURATION PROTEASE"/>
    <property type="match status" value="1"/>
</dbReference>
<keyword evidence="2 5" id="KW-0645">Protease</keyword>
<evidence type="ECO:0000256" key="3">
    <source>
        <dbReference type="ARBA" id="ARBA00022750"/>
    </source>
</evidence>
<dbReference type="CDD" id="cd00518">
    <property type="entry name" value="H2MP"/>
    <property type="match status" value="1"/>
</dbReference>
<dbReference type="Pfam" id="PF01750">
    <property type="entry name" value="HycI"/>
    <property type="match status" value="1"/>
</dbReference>
<evidence type="ECO:0000256" key="4">
    <source>
        <dbReference type="ARBA" id="ARBA00022801"/>
    </source>
</evidence>
<evidence type="ECO:0000256" key="2">
    <source>
        <dbReference type="ARBA" id="ARBA00022670"/>
    </source>
</evidence>
<comment type="similarity">
    <text evidence="1">Belongs to the peptidase A31 family.</text>
</comment>
<accession>A0AA96FB10</accession>
<dbReference type="NCBIfam" id="TIGR00072">
    <property type="entry name" value="hydrog_prot"/>
    <property type="match status" value="1"/>
</dbReference>
<dbReference type="GO" id="GO:0008047">
    <property type="term" value="F:enzyme activator activity"/>
    <property type="evidence" value="ECO:0007669"/>
    <property type="project" value="InterPro"/>
</dbReference>
<dbReference type="SUPFAM" id="SSF53163">
    <property type="entry name" value="HybD-like"/>
    <property type="match status" value="1"/>
</dbReference>
<dbReference type="AlphaFoldDB" id="A0AA96FB10"/>